<evidence type="ECO:0000259" key="3">
    <source>
        <dbReference type="SMART" id="SM00199"/>
    </source>
</evidence>
<dbReference type="SMART" id="SM00199">
    <property type="entry name" value="SCY"/>
    <property type="match status" value="2"/>
</dbReference>
<dbReference type="GO" id="GO:0008009">
    <property type="term" value="F:chemokine activity"/>
    <property type="evidence" value="ECO:0007669"/>
    <property type="project" value="InterPro"/>
</dbReference>
<dbReference type="GO" id="GO:0005615">
    <property type="term" value="C:extracellular space"/>
    <property type="evidence" value="ECO:0007669"/>
    <property type="project" value="UniProtKB-KW"/>
</dbReference>
<evidence type="ECO:0000256" key="2">
    <source>
        <dbReference type="SAM" id="SignalP"/>
    </source>
</evidence>
<dbReference type="InterPro" id="IPR001811">
    <property type="entry name" value="Chemokine_IL8-like_dom"/>
</dbReference>
<accession>A0AAE0Q8N3</accession>
<keyword evidence="2" id="KW-0732">Signal</keyword>
<dbReference type="AlphaFoldDB" id="A0AAE0Q8N3"/>
<feature type="domain" description="Chemokine interleukin-8-like" evidence="3">
    <location>
        <begin position="101"/>
        <end position="160"/>
    </location>
</feature>
<name>A0AAE0Q8N3_9TELE</name>
<proteinExistence type="predicted"/>
<reference evidence="4" key="1">
    <citation type="submission" date="2023-06" db="EMBL/GenBank/DDBJ databases">
        <title>Male Hemibagrus guttatus genome.</title>
        <authorList>
            <person name="Bian C."/>
        </authorList>
    </citation>
    <scope>NUCLEOTIDE SEQUENCE</scope>
    <source>
        <strain evidence="4">Male_cb2023</strain>
        <tissue evidence="4">Muscle</tissue>
    </source>
</reference>
<protein>
    <recommendedName>
        <fullName evidence="3">Chemokine interleukin-8-like domain-containing protein</fullName>
    </recommendedName>
</protein>
<feature type="chain" id="PRO_5041976121" description="Chemokine interleukin-8-like domain-containing protein" evidence="2">
    <location>
        <begin position="25"/>
        <end position="165"/>
    </location>
</feature>
<keyword evidence="1" id="KW-0202">Cytokine</keyword>
<evidence type="ECO:0000256" key="1">
    <source>
        <dbReference type="ARBA" id="ARBA00022514"/>
    </source>
</evidence>
<gene>
    <name evidence="4" type="ORF">QTP70_034747</name>
</gene>
<evidence type="ECO:0000313" key="4">
    <source>
        <dbReference type="EMBL" id="KAK3515870.1"/>
    </source>
</evidence>
<comment type="caution">
    <text evidence="4">The sequence shown here is derived from an EMBL/GenBank/DDBJ whole genome shotgun (WGS) entry which is preliminary data.</text>
</comment>
<dbReference type="SUPFAM" id="SSF54117">
    <property type="entry name" value="Interleukin 8-like chemokines"/>
    <property type="match status" value="2"/>
</dbReference>
<dbReference type="PROSITE" id="PS51257">
    <property type="entry name" value="PROKAR_LIPOPROTEIN"/>
    <property type="match status" value="1"/>
</dbReference>
<dbReference type="EMBL" id="JAUCMX010000020">
    <property type="protein sequence ID" value="KAK3515870.1"/>
    <property type="molecule type" value="Genomic_DNA"/>
</dbReference>
<organism evidence="4 5">
    <name type="scientific">Hemibagrus guttatus</name>
    <dbReference type="NCBI Taxonomy" id="175788"/>
    <lineage>
        <taxon>Eukaryota</taxon>
        <taxon>Metazoa</taxon>
        <taxon>Chordata</taxon>
        <taxon>Craniata</taxon>
        <taxon>Vertebrata</taxon>
        <taxon>Euteleostomi</taxon>
        <taxon>Actinopterygii</taxon>
        <taxon>Neopterygii</taxon>
        <taxon>Teleostei</taxon>
        <taxon>Ostariophysi</taxon>
        <taxon>Siluriformes</taxon>
        <taxon>Bagridae</taxon>
        <taxon>Hemibagrus</taxon>
    </lineage>
</organism>
<feature type="signal peptide" evidence="2">
    <location>
        <begin position="1"/>
        <end position="24"/>
    </location>
</feature>
<dbReference type="Proteomes" id="UP001274896">
    <property type="component" value="Unassembled WGS sequence"/>
</dbReference>
<keyword evidence="5" id="KW-1185">Reference proteome</keyword>
<dbReference type="Pfam" id="PF00048">
    <property type="entry name" value="IL8"/>
    <property type="match status" value="2"/>
</dbReference>
<dbReference type="GO" id="GO:0006955">
    <property type="term" value="P:immune response"/>
    <property type="evidence" value="ECO:0007669"/>
    <property type="project" value="InterPro"/>
</dbReference>
<dbReference type="PANTHER" id="PTHR12015:SF165">
    <property type="entry name" value="CHEMOKINE (C-C MOTIF) LIGAND 34A, DUPLICATE 4-RELATED"/>
    <property type="match status" value="1"/>
</dbReference>
<evidence type="ECO:0000313" key="5">
    <source>
        <dbReference type="Proteomes" id="UP001274896"/>
    </source>
</evidence>
<dbReference type="InterPro" id="IPR039809">
    <property type="entry name" value="Chemokine_b/g/d"/>
</dbReference>
<sequence length="165" mass="18883">MLDCSKNWYTFLVVLLALFGCITAAPSNYRRPTRVGLVCCESVSKAIIPQHIKLTAYKRQNALKPCVEAVIFFTQNEKYCSDPTARWISKKMKDRRPTRVALVCCESVSKAIIPQHIKLTAYKRQNALKPCLEAVIFFTENEKYCSDPTARWISKKMKGLKELTD</sequence>
<dbReference type="Gene3D" id="2.40.50.40">
    <property type="match status" value="2"/>
</dbReference>
<dbReference type="InterPro" id="IPR036048">
    <property type="entry name" value="Interleukin_8-like_sf"/>
</dbReference>
<feature type="domain" description="Chemokine interleukin-8-like" evidence="3">
    <location>
        <begin position="36"/>
        <end position="95"/>
    </location>
</feature>
<dbReference type="PANTHER" id="PTHR12015">
    <property type="entry name" value="SMALL INDUCIBLE CYTOKINE A"/>
    <property type="match status" value="1"/>
</dbReference>